<dbReference type="PROSITE" id="PS00189">
    <property type="entry name" value="LIPOYL"/>
    <property type="match status" value="2"/>
</dbReference>
<dbReference type="FunFam" id="2.40.50.100:FF:000023">
    <property type="entry name" value="Dihydrolipoamide acetyltransferase component of pyruvate dehydrogenase complex"/>
    <property type="match status" value="2"/>
</dbReference>
<feature type="compositionally biased region" description="Low complexity" evidence="9">
    <location>
        <begin position="83"/>
        <end position="92"/>
    </location>
</feature>
<dbReference type="InterPro" id="IPR023213">
    <property type="entry name" value="CAT-like_dom_sf"/>
</dbReference>
<dbReference type="CDD" id="cd06849">
    <property type="entry name" value="lipoyl_domain"/>
    <property type="match status" value="2"/>
</dbReference>
<dbReference type="PROSITE" id="PS50968">
    <property type="entry name" value="BIOTINYL_LIPOYL"/>
    <property type="match status" value="2"/>
</dbReference>
<evidence type="ECO:0000256" key="4">
    <source>
        <dbReference type="ARBA" id="ARBA00022737"/>
    </source>
</evidence>
<feature type="compositionally biased region" description="Acidic residues" evidence="9">
    <location>
        <begin position="271"/>
        <end position="290"/>
    </location>
</feature>
<dbReference type="Gene3D" id="2.40.50.100">
    <property type="match status" value="2"/>
</dbReference>
<dbReference type="RefSeq" id="WP_066636727.1">
    <property type="nucleotide sequence ID" value="NZ_CP014989.1"/>
</dbReference>
<feature type="region of interest" description="Disordered" evidence="9">
    <location>
        <begin position="70"/>
        <end position="207"/>
    </location>
</feature>
<dbReference type="InterPro" id="IPR000089">
    <property type="entry name" value="Biotin_lipoyl"/>
</dbReference>
<feature type="domain" description="Peripheral subunit-binding (PSBD)" evidence="11">
    <location>
        <begin position="359"/>
        <end position="396"/>
    </location>
</feature>
<feature type="compositionally biased region" description="Polar residues" evidence="9">
    <location>
        <begin position="321"/>
        <end position="330"/>
    </location>
</feature>
<evidence type="ECO:0000256" key="3">
    <source>
        <dbReference type="ARBA" id="ARBA00022679"/>
    </source>
</evidence>
<feature type="domain" description="Lipoyl-binding" evidence="10">
    <location>
        <begin position="2"/>
        <end position="77"/>
    </location>
</feature>
<evidence type="ECO:0000259" key="10">
    <source>
        <dbReference type="PROSITE" id="PS50968"/>
    </source>
</evidence>
<evidence type="ECO:0000256" key="9">
    <source>
        <dbReference type="SAM" id="MobiDB-lite"/>
    </source>
</evidence>
<keyword evidence="3 8" id="KW-0808">Transferase</keyword>
<dbReference type="EMBL" id="CP014989">
    <property type="protein sequence ID" value="ANS78241.1"/>
    <property type="molecule type" value="Genomic_DNA"/>
</dbReference>
<dbReference type="Pfam" id="PF00198">
    <property type="entry name" value="2-oxoacid_dh"/>
    <property type="match status" value="1"/>
</dbReference>
<dbReference type="AlphaFoldDB" id="A0A1B1NA04"/>
<proteinExistence type="inferred from homology"/>
<evidence type="ECO:0000256" key="8">
    <source>
        <dbReference type="RuleBase" id="RU003423"/>
    </source>
</evidence>
<evidence type="ECO:0000256" key="1">
    <source>
        <dbReference type="ARBA" id="ARBA00001938"/>
    </source>
</evidence>
<dbReference type="GO" id="GO:0031405">
    <property type="term" value="F:lipoic acid binding"/>
    <property type="evidence" value="ECO:0007669"/>
    <property type="project" value="TreeGrafter"/>
</dbReference>
<dbReference type="Pfam" id="PF02817">
    <property type="entry name" value="E3_binding"/>
    <property type="match status" value="1"/>
</dbReference>
<dbReference type="FunFam" id="3.30.559.10:FF:000007">
    <property type="entry name" value="Dihydrolipoamide acetyltransferase component of pyruvate dehydrogenase complex"/>
    <property type="match status" value="1"/>
</dbReference>
<dbReference type="NCBIfam" id="TIGR02927">
    <property type="entry name" value="SucB_Actino"/>
    <property type="match status" value="1"/>
</dbReference>
<keyword evidence="6 8" id="KW-0012">Acyltransferase</keyword>
<dbReference type="InterPro" id="IPR014276">
    <property type="entry name" value="2-oxoglutarate_DH_E2"/>
</dbReference>
<dbReference type="OrthoDB" id="9805770at2"/>
<dbReference type="SUPFAM" id="SSF51230">
    <property type="entry name" value="Single hybrid motif"/>
    <property type="match status" value="2"/>
</dbReference>
<dbReference type="InterPro" id="IPR003016">
    <property type="entry name" value="2-oxoA_DH_lipoyl-BS"/>
</dbReference>
<feature type="compositionally biased region" description="Basic and acidic residues" evidence="9">
    <location>
        <begin position="260"/>
        <end position="270"/>
    </location>
</feature>
<feature type="compositionally biased region" description="Basic and acidic residues" evidence="9">
    <location>
        <begin position="331"/>
        <end position="347"/>
    </location>
</feature>
<gene>
    <name evidence="12" type="ORF">SGUI_0845</name>
</gene>
<dbReference type="SUPFAM" id="SSF52777">
    <property type="entry name" value="CoA-dependent acyltransferases"/>
    <property type="match status" value="1"/>
</dbReference>
<comment type="cofactor">
    <cofactor evidence="1 8">
        <name>(R)-lipoate</name>
        <dbReference type="ChEBI" id="CHEBI:83088"/>
    </cofactor>
</comment>
<dbReference type="PANTHER" id="PTHR43178:SF5">
    <property type="entry name" value="LIPOAMIDE ACYLTRANSFERASE COMPONENT OF BRANCHED-CHAIN ALPHA-KETO ACID DEHYDROGENASE COMPLEX, MITOCHONDRIAL"/>
    <property type="match status" value="1"/>
</dbReference>
<evidence type="ECO:0000313" key="13">
    <source>
        <dbReference type="Proteomes" id="UP000092482"/>
    </source>
</evidence>
<evidence type="ECO:0000313" key="12">
    <source>
        <dbReference type="EMBL" id="ANS78241.1"/>
    </source>
</evidence>
<dbReference type="Pfam" id="PF00364">
    <property type="entry name" value="Biotin_lipoyl"/>
    <property type="match status" value="2"/>
</dbReference>
<feature type="compositionally biased region" description="Basic and acidic residues" evidence="9">
    <location>
        <begin position="409"/>
        <end position="418"/>
    </location>
</feature>
<dbReference type="GO" id="GO:0005737">
    <property type="term" value="C:cytoplasm"/>
    <property type="evidence" value="ECO:0007669"/>
    <property type="project" value="TreeGrafter"/>
</dbReference>
<dbReference type="PATRIC" id="fig|1758689.4.peg.876"/>
<dbReference type="InterPro" id="IPR036625">
    <property type="entry name" value="E3-bd_dom_sf"/>
</dbReference>
<feature type="domain" description="Lipoyl-binding" evidence="10">
    <location>
        <begin position="160"/>
        <end position="235"/>
    </location>
</feature>
<dbReference type="STRING" id="1758689.SGUI_0845"/>
<evidence type="ECO:0000256" key="5">
    <source>
        <dbReference type="ARBA" id="ARBA00022823"/>
    </source>
</evidence>
<keyword evidence="13" id="KW-1185">Reference proteome</keyword>
<comment type="similarity">
    <text evidence="2 8">Belongs to the 2-oxoacid dehydrogenase family.</text>
</comment>
<feature type="compositionally biased region" description="Acidic residues" evidence="9">
    <location>
        <begin position="93"/>
        <end position="128"/>
    </location>
</feature>
<sequence length="668" mass="69742">MSERVSMPALGESVTEGTVTRWLKSVGDSVEVDEPLLEVSTDKVDTEIPSPVAGTLQEILAEEDETVEVGADLCVVGDGNGGDSSDSGGSDAQADEESGQAEESGDEGGSDEQERESEDSAASEDTSDSSDSSDSKEESSEDSGSGASSGSSGGGGGSEGETVTMPALGESVTEGTVTRWLKSEGDSVEVDEPLLEVSTDKVDTEIPSPVAGVLTSILAGEDETVEVGGELAVIGGESSGGGSDEGSSQSEPEQDEEKSEEPAEEKSEDKPAEDEKDDKAEEESSDDLGGEQDKQEKAAQEASESTGTSDADDSGEAVGVGTTSAESGSTSHKDADGDGTRDVEQREQSSSQGQDVSAYVTPLVRKLAAQHDVDLGSLTGTGVGGRIRKQDVLDAAKAKEEQSAASAPAEEKGQERSAEQPAASAPAPSPESEAKRGTTEKMSRLRKVIATRMVESLQTSAQLTTVIEVDVTKISRLRKRSKDDFLKREGTKLSFMPFFAMAAIEALKEHPIVNASVEDDSIVYHAAEHLGVAVDTPRGLLVPVIKDAGDLNIAGLARKIADLAERTRDNKVTPDELSGGTFTLTNTGSRGALFDTPIINQPNVGILGTGAVVKRPVVIVDEDGMETIAIRDMVYLAISYDHRVVDGADAARFLATMKERLEDGKFEV</sequence>
<comment type="catalytic activity">
    <reaction evidence="7">
        <text>N(6)-[(R)-dihydrolipoyl]-L-lysyl-[protein] + acetyl-CoA = N(6)-[(R)-S(8)-acetyldihydrolipoyl]-L-lysyl-[protein] + CoA</text>
        <dbReference type="Rhea" id="RHEA:17017"/>
        <dbReference type="Rhea" id="RHEA-COMP:10475"/>
        <dbReference type="Rhea" id="RHEA-COMP:10478"/>
        <dbReference type="ChEBI" id="CHEBI:57287"/>
        <dbReference type="ChEBI" id="CHEBI:57288"/>
        <dbReference type="ChEBI" id="CHEBI:83100"/>
        <dbReference type="ChEBI" id="CHEBI:83111"/>
        <dbReference type="EC" id="2.3.1.12"/>
    </reaction>
</comment>
<dbReference type="InterPro" id="IPR001078">
    <property type="entry name" value="2-oxoacid_DH_actylTfrase"/>
</dbReference>
<accession>A0A1B1NA04</accession>
<dbReference type="EC" id="2.3.1.-" evidence="8"/>
<dbReference type="KEGG" id="serj:SGUI_0845"/>
<name>A0A1B1NA04_9MICO</name>
<reference evidence="12 13" key="1">
    <citation type="submission" date="2016-03" db="EMBL/GenBank/DDBJ databases">
        <title>Shallow-sea hydrothermal system.</title>
        <authorList>
            <person name="Tang K."/>
        </authorList>
    </citation>
    <scope>NUCLEOTIDE SEQUENCE [LARGE SCALE GENOMIC DNA]</scope>
    <source>
        <strain evidence="12 13">JLT9</strain>
    </source>
</reference>
<dbReference type="GO" id="GO:0004742">
    <property type="term" value="F:dihydrolipoyllysine-residue acetyltransferase activity"/>
    <property type="evidence" value="ECO:0007669"/>
    <property type="project" value="UniProtKB-EC"/>
</dbReference>
<feature type="compositionally biased region" description="Basic and acidic residues" evidence="9">
    <location>
        <begin position="432"/>
        <end position="442"/>
    </location>
</feature>
<feature type="region of interest" description="Disordered" evidence="9">
    <location>
        <begin position="229"/>
        <end position="358"/>
    </location>
</feature>
<evidence type="ECO:0000256" key="2">
    <source>
        <dbReference type="ARBA" id="ARBA00007317"/>
    </source>
</evidence>
<dbReference type="Proteomes" id="UP000092482">
    <property type="component" value="Chromosome"/>
</dbReference>
<protein>
    <recommendedName>
        <fullName evidence="8">Dihydrolipoamide acetyltransferase component of pyruvate dehydrogenase complex</fullName>
        <ecNumber evidence="8">2.3.1.-</ecNumber>
    </recommendedName>
</protein>
<dbReference type="PANTHER" id="PTHR43178">
    <property type="entry name" value="DIHYDROLIPOAMIDE ACETYLTRANSFERASE COMPONENT OF PYRUVATE DEHYDROGENASE COMPLEX"/>
    <property type="match status" value="1"/>
</dbReference>
<dbReference type="SUPFAM" id="SSF47005">
    <property type="entry name" value="Peripheral subunit-binding domain of 2-oxo acid dehydrogenase complex"/>
    <property type="match status" value="1"/>
</dbReference>
<evidence type="ECO:0000256" key="7">
    <source>
        <dbReference type="ARBA" id="ARBA00048370"/>
    </source>
</evidence>
<feature type="region of interest" description="Disordered" evidence="9">
    <location>
        <begin position="394"/>
        <end position="442"/>
    </location>
</feature>
<keyword evidence="4" id="KW-0677">Repeat</keyword>
<evidence type="ECO:0000259" key="11">
    <source>
        <dbReference type="PROSITE" id="PS51826"/>
    </source>
</evidence>
<organism evidence="12 13">
    <name type="scientific">Serinicoccus hydrothermalis</name>
    <dbReference type="NCBI Taxonomy" id="1758689"/>
    <lineage>
        <taxon>Bacteria</taxon>
        <taxon>Bacillati</taxon>
        <taxon>Actinomycetota</taxon>
        <taxon>Actinomycetes</taxon>
        <taxon>Micrococcales</taxon>
        <taxon>Ornithinimicrobiaceae</taxon>
        <taxon>Serinicoccus</taxon>
    </lineage>
</organism>
<dbReference type="Gene3D" id="4.10.320.10">
    <property type="entry name" value="E3-binding domain"/>
    <property type="match status" value="1"/>
</dbReference>
<dbReference type="InterPro" id="IPR050743">
    <property type="entry name" value="2-oxoacid_DH_E2_comp"/>
</dbReference>
<dbReference type="Gene3D" id="3.30.559.10">
    <property type="entry name" value="Chloramphenicol acetyltransferase-like domain"/>
    <property type="match status" value="1"/>
</dbReference>
<evidence type="ECO:0000256" key="6">
    <source>
        <dbReference type="ARBA" id="ARBA00023315"/>
    </source>
</evidence>
<dbReference type="PROSITE" id="PS51826">
    <property type="entry name" value="PSBD"/>
    <property type="match status" value="1"/>
</dbReference>
<keyword evidence="5 8" id="KW-0450">Lipoyl</keyword>
<dbReference type="InterPro" id="IPR011053">
    <property type="entry name" value="Single_hybrid_motif"/>
</dbReference>
<dbReference type="InterPro" id="IPR004167">
    <property type="entry name" value="PSBD"/>
</dbReference>